<comment type="caution">
    <text evidence="2">The sequence shown here is derived from an EMBL/GenBank/DDBJ whole genome shotgun (WGS) entry which is preliminary data.</text>
</comment>
<dbReference type="AlphaFoldDB" id="A0A815KQD8"/>
<reference evidence="2" key="1">
    <citation type="submission" date="2021-02" db="EMBL/GenBank/DDBJ databases">
        <authorList>
            <person name="Nowell W R."/>
        </authorList>
    </citation>
    <scope>NUCLEOTIDE SEQUENCE</scope>
</reference>
<dbReference type="OrthoDB" id="10014968at2759"/>
<dbReference type="Proteomes" id="UP000663828">
    <property type="component" value="Unassembled WGS sequence"/>
</dbReference>
<evidence type="ECO:0000313" key="2">
    <source>
        <dbReference type="EMBL" id="CAF1399489.1"/>
    </source>
</evidence>
<accession>A0A815KQD8</accession>
<protein>
    <submittedName>
        <fullName evidence="2">Uncharacterized protein</fullName>
    </submittedName>
</protein>
<dbReference type="EMBL" id="CAJNOJ010000324">
    <property type="protein sequence ID" value="CAF1399489.1"/>
    <property type="molecule type" value="Genomic_DNA"/>
</dbReference>
<name>A0A815KQD8_ADIRI</name>
<evidence type="ECO:0000313" key="1">
    <source>
        <dbReference type="EMBL" id="CAF1013911.1"/>
    </source>
</evidence>
<dbReference type="EMBL" id="CAJNOR010000816">
    <property type="protein sequence ID" value="CAF1013911.1"/>
    <property type="molecule type" value="Genomic_DNA"/>
</dbReference>
<keyword evidence="3" id="KW-1185">Reference proteome</keyword>
<sequence length="78" mass="8688">MQQSSKSFDKKPANIVQQSVSFSEKAAGCNGRACNKCGQCRDWYYNGDRWVLHEGATCAGGHGRVNEHSVWVLDFCEC</sequence>
<dbReference type="Proteomes" id="UP000663852">
    <property type="component" value="Unassembled WGS sequence"/>
</dbReference>
<proteinExistence type="predicted"/>
<gene>
    <name evidence="2" type="ORF">EDS130_LOCUS35922</name>
    <name evidence="1" type="ORF">XAT740_LOCUS13870</name>
</gene>
<organism evidence="2 4">
    <name type="scientific">Adineta ricciae</name>
    <name type="common">Rotifer</name>
    <dbReference type="NCBI Taxonomy" id="249248"/>
    <lineage>
        <taxon>Eukaryota</taxon>
        <taxon>Metazoa</taxon>
        <taxon>Spiralia</taxon>
        <taxon>Gnathifera</taxon>
        <taxon>Rotifera</taxon>
        <taxon>Eurotatoria</taxon>
        <taxon>Bdelloidea</taxon>
        <taxon>Adinetida</taxon>
        <taxon>Adinetidae</taxon>
        <taxon>Adineta</taxon>
    </lineage>
</organism>
<evidence type="ECO:0000313" key="4">
    <source>
        <dbReference type="Proteomes" id="UP000663852"/>
    </source>
</evidence>
<evidence type="ECO:0000313" key="3">
    <source>
        <dbReference type="Proteomes" id="UP000663828"/>
    </source>
</evidence>